<accession>Q5GZC7</accession>
<feature type="region of interest" description="Disordered" evidence="1">
    <location>
        <begin position="96"/>
        <end position="127"/>
    </location>
</feature>
<dbReference type="EMBL" id="AE013598">
    <property type="protein sequence ID" value="AAW75944.1"/>
    <property type="molecule type" value="Genomic_DNA"/>
</dbReference>
<keyword evidence="3" id="KW-1185">Reference proteome</keyword>
<dbReference type="KEGG" id="xoo:XOO2690"/>
<name>Q5GZC7_XANOR</name>
<evidence type="ECO:0000256" key="1">
    <source>
        <dbReference type="SAM" id="MobiDB-lite"/>
    </source>
</evidence>
<evidence type="ECO:0000313" key="2">
    <source>
        <dbReference type="EMBL" id="AAW75944.1"/>
    </source>
</evidence>
<gene>
    <name evidence="2" type="ordered locus">XOO2690</name>
</gene>
<proteinExistence type="predicted"/>
<reference evidence="2 3" key="1">
    <citation type="journal article" date="2005" name="Nucleic Acids Res.">
        <title>The genome sequence of Xanthomonas oryzae pathovar oryzae KACC10331, the bacterial blight pathogen of rice.</title>
        <authorList>
            <person name="Lee B.M."/>
            <person name="Park Y.J."/>
            <person name="Park D.S."/>
            <person name="Kang H.W."/>
            <person name="Kim J.G."/>
            <person name="Song E.S."/>
            <person name="Park I.C."/>
            <person name="Yoon U.H."/>
            <person name="Hahn J.H."/>
            <person name="Koo B.S."/>
            <person name="Lee G.B."/>
            <person name="Kim H."/>
            <person name="Park H.S."/>
            <person name="Yoon K.O."/>
            <person name="Kim J.H."/>
            <person name="Jung C.H."/>
            <person name="Koh N.H."/>
            <person name="Seo J.S."/>
            <person name="Go S.J."/>
        </authorList>
    </citation>
    <scope>NUCLEOTIDE SEQUENCE [LARGE SCALE GENOMIC DNA]</scope>
    <source>
        <strain evidence="3">KACC10331 / KXO85</strain>
    </source>
</reference>
<sequence>MAADRVAAGRVRAPPLLVLDATKANAGQDTWLPRHKADGRIERDYQELKSGSWACITMKGATGGGFHHHASLCIAAYGFLMRERLRSKKNSVAFKMPAVSKSVRPRRSGPNATSPSQLDCHAGLRTG</sequence>
<dbReference type="HOGENOM" id="CLU_173413_0_0_6"/>
<evidence type="ECO:0000313" key="3">
    <source>
        <dbReference type="Proteomes" id="UP000006735"/>
    </source>
</evidence>
<protein>
    <submittedName>
        <fullName evidence="2">ISXo8 transposase</fullName>
    </submittedName>
</protein>
<organism evidence="2 3">
    <name type="scientific">Xanthomonas oryzae pv. oryzae (strain KACC10331 / KXO85)</name>
    <dbReference type="NCBI Taxonomy" id="291331"/>
    <lineage>
        <taxon>Bacteria</taxon>
        <taxon>Pseudomonadati</taxon>
        <taxon>Pseudomonadota</taxon>
        <taxon>Gammaproteobacteria</taxon>
        <taxon>Lysobacterales</taxon>
        <taxon>Lysobacteraceae</taxon>
        <taxon>Xanthomonas</taxon>
    </lineage>
</organism>
<dbReference type="Proteomes" id="UP000006735">
    <property type="component" value="Chromosome"/>
</dbReference>
<dbReference type="STRING" id="291331.XOO2690"/>
<dbReference type="AlphaFoldDB" id="Q5GZC7"/>